<dbReference type="EMBL" id="CACSLK010027833">
    <property type="protein sequence ID" value="CAA0832498.1"/>
    <property type="molecule type" value="Genomic_DNA"/>
</dbReference>
<dbReference type="InterPro" id="IPR044696">
    <property type="entry name" value="WIP1/2/3"/>
</dbReference>
<evidence type="ECO:0000256" key="3">
    <source>
        <dbReference type="SAM" id="Phobius"/>
    </source>
</evidence>
<organism evidence="4 5">
    <name type="scientific">Striga hermonthica</name>
    <name type="common">Purple witchweed</name>
    <name type="synonym">Buchnera hermonthica</name>
    <dbReference type="NCBI Taxonomy" id="68872"/>
    <lineage>
        <taxon>Eukaryota</taxon>
        <taxon>Viridiplantae</taxon>
        <taxon>Streptophyta</taxon>
        <taxon>Embryophyta</taxon>
        <taxon>Tracheophyta</taxon>
        <taxon>Spermatophyta</taxon>
        <taxon>Magnoliopsida</taxon>
        <taxon>eudicotyledons</taxon>
        <taxon>Gunneridae</taxon>
        <taxon>Pentapetalae</taxon>
        <taxon>asterids</taxon>
        <taxon>lamiids</taxon>
        <taxon>Lamiales</taxon>
        <taxon>Orobanchaceae</taxon>
        <taxon>Buchnereae</taxon>
        <taxon>Striga</taxon>
    </lineage>
</organism>
<feature type="region of interest" description="Disordered" evidence="2">
    <location>
        <begin position="1"/>
        <end position="27"/>
    </location>
</feature>
<keyword evidence="1" id="KW-0175">Coiled coil</keyword>
<comment type="caution">
    <text evidence="4">The sequence shown here is derived from an EMBL/GenBank/DDBJ whole genome shotgun (WGS) entry which is preliminary data.</text>
</comment>
<keyword evidence="3" id="KW-0812">Transmembrane</keyword>
<protein>
    <submittedName>
        <fullName evidence="4">Uncharacterized protein</fullName>
    </submittedName>
</protein>
<sequence length="439" mass="48795">MDLGSECSAHESVTDNEDILNGPTKSENVIEKTEVRKNGSCVENCDDCDLFCKVKLNQAGVTEHIDPTRKGRGLKKWRRIERDPKKGGGSNLIIQESSNSEVSSNKRAQDAQPNQRSRSSGSSTNAVVRTFDNDPQFSAWADSDSSENRSSNRVKIEKENFHSSLESDSRSFNLLFVQGTRSVNNRIRYGNGDDMAGGDEPGGAGCEACVADSSSEVKEEKSENHGLLSNQDPLHESVFELESAKEALEKELLKLKEIGKDYAAHESGSDSGTEVIDNKRNTISKQFPCEGHHSFSQSVKSEVLETTSRDVEAEVDYIFKKKFEAEVEHMAISRTVQELRVTALHEIPILEEQKALVSEQTQILDELEAAENKAALLEREAVKLVNICQDVARADEVMKLQKGVCKYSLYFLVQLVLLLVTLGAFLFWLSPRYVEVVPT</sequence>
<evidence type="ECO:0000313" key="5">
    <source>
        <dbReference type="Proteomes" id="UP001153555"/>
    </source>
</evidence>
<dbReference type="Proteomes" id="UP001153555">
    <property type="component" value="Unassembled WGS sequence"/>
</dbReference>
<feature type="region of interest" description="Disordered" evidence="2">
    <location>
        <begin position="80"/>
        <end position="128"/>
    </location>
</feature>
<evidence type="ECO:0000256" key="2">
    <source>
        <dbReference type="SAM" id="MobiDB-lite"/>
    </source>
</evidence>
<feature type="transmembrane region" description="Helical" evidence="3">
    <location>
        <begin position="407"/>
        <end position="429"/>
    </location>
</feature>
<dbReference type="PANTHER" id="PTHR34562">
    <property type="entry name" value="WPP DOMAIN-INTERACTING PROTEIN 2"/>
    <property type="match status" value="1"/>
</dbReference>
<keyword evidence="3" id="KW-1133">Transmembrane helix</keyword>
<dbReference type="AlphaFoldDB" id="A0A9N7NM55"/>
<dbReference type="OrthoDB" id="680851at2759"/>
<keyword evidence="3" id="KW-0472">Membrane</keyword>
<evidence type="ECO:0000313" key="4">
    <source>
        <dbReference type="EMBL" id="CAA0832498.1"/>
    </source>
</evidence>
<accession>A0A9N7NM55</accession>
<proteinExistence type="predicted"/>
<evidence type="ECO:0000256" key="1">
    <source>
        <dbReference type="SAM" id="Coils"/>
    </source>
</evidence>
<keyword evidence="5" id="KW-1185">Reference proteome</keyword>
<name>A0A9N7NM55_STRHE</name>
<feature type="coiled-coil region" evidence="1">
    <location>
        <begin position="350"/>
        <end position="387"/>
    </location>
</feature>
<gene>
    <name evidence="4" type="ORF">SHERM_27793</name>
</gene>
<dbReference type="PANTHER" id="PTHR34562:SF8">
    <property type="entry name" value="WPP DOMAIN-INTERACTING PROTEIN 1"/>
    <property type="match status" value="1"/>
</dbReference>
<reference evidence="4" key="1">
    <citation type="submission" date="2019-12" db="EMBL/GenBank/DDBJ databases">
        <authorList>
            <person name="Scholes J."/>
        </authorList>
    </citation>
    <scope>NUCLEOTIDE SEQUENCE</scope>
</reference>
<feature type="compositionally biased region" description="Polar residues" evidence="2">
    <location>
        <begin position="92"/>
        <end position="127"/>
    </location>
</feature>